<evidence type="ECO:0000256" key="1">
    <source>
        <dbReference type="SAM" id="SignalP"/>
    </source>
</evidence>
<organism evidence="3 4">
    <name type="scientific">Halobacteriovorax marinus</name>
    <dbReference type="NCBI Taxonomy" id="97084"/>
    <lineage>
        <taxon>Bacteria</taxon>
        <taxon>Pseudomonadati</taxon>
        <taxon>Bdellovibrionota</taxon>
        <taxon>Bacteriovoracia</taxon>
        <taxon>Bacteriovoracales</taxon>
        <taxon>Halobacteriovoraceae</taxon>
        <taxon>Halobacteriovorax</taxon>
    </lineage>
</organism>
<comment type="caution">
    <text evidence="3">The sequence shown here is derived from an EMBL/GenBank/DDBJ whole genome shotgun (WGS) entry which is preliminary data.</text>
</comment>
<dbReference type="Pfam" id="PF01569">
    <property type="entry name" value="PAP2"/>
    <property type="match status" value="1"/>
</dbReference>
<dbReference type="AlphaFoldDB" id="A0A1Y5F7S7"/>
<dbReference type="EMBL" id="MAAO01000006">
    <property type="protein sequence ID" value="OUR96958.1"/>
    <property type="molecule type" value="Genomic_DNA"/>
</dbReference>
<protein>
    <recommendedName>
        <fullName evidence="2">Phosphatidic acid phosphatase type 2/haloperoxidase domain-containing protein</fullName>
    </recommendedName>
</protein>
<name>A0A1Y5F7S7_9BACT</name>
<proteinExistence type="predicted"/>
<evidence type="ECO:0000313" key="3">
    <source>
        <dbReference type="EMBL" id="OUR96958.1"/>
    </source>
</evidence>
<gene>
    <name evidence="3" type="ORF">A9Q84_11520</name>
</gene>
<sequence>MKTALLALFCNFILINSQAKAQDSELGLSYWSDLKTTAGLLLQGSVEQFKVKNNLYYLAAGVSTTWYSFERDKEFSASATKKSTHKFMDLTGDLGVILNFPIIHGAFYAYGRKTKNQHHMQFAMEYFSSMYLALAESGIISFIQVHERPDSGSLNSWETGFRGDSSFPSGHVIPFYGLFFKTLQFYGPYWAIPPAIISVISAMQRVRSGKHYTSDVVSSFFFMAMASEGVRQAANYQDNHSFYKWVFEHQASLSVIRHDNVYGPAIVWNF</sequence>
<dbReference type="InterPro" id="IPR000326">
    <property type="entry name" value="PAP2/HPO"/>
</dbReference>
<evidence type="ECO:0000313" key="4">
    <source>
        <dbReference type="Proteomes" id="UP000196531"/>
    </source>
</evidence>
<feature type="signal peptide" evidence="1">
    <location>
        <begin position="1"/>
        <end position="21"/>
    </location>
</feature>
<dbReference type="Gene3D" id="1.20.144.10">
    <property type="entry name" value="Phosphatidic acid phosphatase type 2/haloperoxidase"/>
    <property type="match status" value="1"/>
</dbReference>
<dbReference type="SUPFAM" id="SSF48317">
    <property type="entry name" value="Acid phosphatase/Vanadium-dependent haloperoxidase"/>
    <property type="match status" value="1"/>
</dbReference>
<feature type="chain" id="PRO_5013028854" description="Phosphatidic acid phosphatase type 2/haloperoxidase domain-containing protein" evidence="1">
    <location>
        <begin position="22"/>
        <end position="270"/>
    </location>
</feature>
<dbReference type="InterPro" id="IPR036938">
    <property type="entry name" value="PAP2/HPO_sf"/>
</dbReference>
<dbReference type="Proteomes" id="UP000196531">
    <property type="component" value="Unassembled WGS sequence"/>
</dbReference>
<accession>A0A1Y5F7S7</accession>
<reference evidence="4" key="1">
    <citation type="journal article" date="2017" name="Proc. Natl. Acad. Sci. U.S.A.">
        <title>Simulation of Deepwater Horizon oil plume reveals substrate specialization within a complex community of hydrocarbon-degraders.</title>
        <authorList>
            <person name="Hu P."/>
            <person name="Dubinsky E.A."/>
            <person name="Probst A.J."/>
            <person name="Wang J."/>
            <person name="Sieber C.M.K."/>
            <person name="Tom L.M."/>
            <person name="Gardinali P."/>
            <person name="Banfield J.F."/>
            <person name="Atlas R.M."/>
            <person name="Andersen G.L."/>
        </authorList>
    </citation>
    <scope>NUCLEOTIDE SEQUENCE [LARGE SCALE GENOMIC DNA]</scope>
</reference>
<feature type="domain" description="Phosphatidic acid phosphatase type 2/haloperoxidase" evidence="2">
    <location>
        <begin position="153"/>
        <end position="227"/>
    </location>
</feature>
<keyword evidence="1" id="KW-0732">Signal</keyword>
<evidence type="ECO:0000259" key="2">
    <source>
        <dbReference type="Pfam" id="PF01569"/>
    </source>
</evidence>